<reference evidence="2 3" key="1">
    <citation type="submission" date="2023-11" db="EMBL/GenBank/DDBJ databases">
        <title>Halocaridina rubra genome assembly.</title>
        <authorList>
            <person name="Smith C."/>
        </authorList>
    </citation>
    <scope>NUCLEOTIDE SEQUENCE [LARGE SCALE GENOMIC DNA]</scope>
    <source>
        <strain evidence="2">EP-1</strain>
        <tissue evidence="2">Whole</tissue>
    </source>
</reference>
<name>A0AAN9AB70_HALRR</name>
<proteinExistence type="predicted"/>
<evidence type="ECO:0000313" key="2">
    <source>
        <dbReference type="EMBL" id="KAK7081578.1"/>
    </source>
</evidence>
<comment type="caution">
    <text evidence="2">The sequence shown here is derived from an EMBL/GenBank/DDBJ whole genome shotgun (WGS) entry which is preliminary data.</text>
</comment>
<gene>
    <name evidence="2" type="ORF">SK128_015216</name>
</gene>
<evidence type="ECO:0000256" key="1">
    <source>
        <dbReference type="SAM" id="MobiDB-lite"/>
    </source>
</evidence>
<evidence type="ECO:0000313" key="3">
    <source>
        <dbReference type="Proteomes" id="UP001381693"/>
    </source>
</evidence>
<keyword evidence="3" id="KW-1185">Reference proteome</keyword>
<dbReference type="AlphaFoldDB" id="A0AAN9AB70"/>
<dbReference type="Proteomes" id="UP001381693">
    <property type="component" value="Unassembled WGS sequence"/>
</dbReference>
<feature type="compositionally biased region" description="Low complexity" evidence="1">
    <location>
        <begin position="69"/>
        <end position="78"/>
    </location>
</feature>
<sequence length="134" mass="15886">MAVLPVLQSQMNHIIGVLTKSPQLICLLRWSCWRSEGEAVATEQELLEKSDQQRYFQLQQHYHHHLEQEQQQQHSLLLHPEEEEQPEDDHHQFHRLRQVVPLHLTDHPIEAEEVEESSLLPSLSSNRSLISRRR</sequence>
<feature type="region of interest" description="Disordered" evidence="1">
    <location>
        <begin position="63"/>
        <end position="91"/>
    </location>
</feature>
<organism evidence="2 3">
    <name type="scientific">Halocaridina rubra</name>
    <name type="common">Hawaiian red shrimp</name>
    <dbReference type="NCBI Taxonomy" id="373956"/>
    <lineage>
        <taxon>Eukaryota</taxon>
        <taxon>Metazoa</taxon>
        <taxon>Ecdysozoa</taxon>
        <taxon>Arthropoda</taxon>
        <taxon>Crustacea</taxon>
        <taxon>Multicrustacea</taxon>
        <taxon>Malacostraca</taxon>
        <taxon>Eumalacostraca</taxon>
        <taxon>Eucarida</taxon>
        <taxon>Decapoda</taxon>
        <taxon>Pleocyemata</taxon>
        <taxon>Caridea</taxon>
        <taxon>Atyoidea</taxon>
        <taxon>Atyidae</taxon>
        <taxon>Halocaridina</taxon>
    </lineage>
</organism>
<protein>
    <submittedName>
        <fullName evidence="2">Uncharacterized protein</fullName>
    </submittedName>
</protein>
<accession>A0AAN9AB70</accession>
<dbReference type="EMBL" id="JAXCGZ010004668">
    <property type="protein sequence ID" value="KAK7081578.1"/>
    <property type="molecule type" value="Genomic_DNA"/>
</dbReference>